<evidence type="ECO:0000256" key="1">
    <source>
        <dbReference type="SAM" id="MobiDB-lite"/>
    </source>
</evidence>
<evidence type="ECO:0000313" key="3">
    <source>
        <dbReference type="Proteomes" id="UP000237441"/>
    </source>
</evidence>
<reference evidence="2 3" key="1">
    <citation type="submission" date="2016-07" db="EMBL/GenBank/DDBJ databases">
        <title>Comparative genomics of the entomopathogenic fungus Beauveria bassiana.</title>
        <authorList>
            <person name="Valero Jimenez C.A."/>
            <person name="Zwaan B.J."/>
            <person name="Van Kan J.A."/>
            <person name="Takken W."/>
            <person name="Debets A.J."/>
            <person name="Schoustra S.E."/>
            <person name="Koenraadt C.J."/>
        </authorList>
    </citation>
    <scope>NUCLEOTIDE SEQUENCE [LARGE SCALE GENOMIC DNA]</scope>
    <source>
        <strain evidence="2 3">ARSEF 8028</strain>
    </source>
</reference>
<name>A0A2S7Y9Z4_BEABA</name>
<sequence>MRTLKDYNLSNTKRAETSSTSIRTGKKPTFTTTSTNTVHQEPVDAWFAIAEGSKGLLVKPFRGNGIFWNNIYSNGSGDARVIHAGLPPESGVKIGLNIWSTYFFDAPFIGG</sequence>
<dbReference type="OrthoDB" id="420380at2759"/>
<proteinExistence type="predicted"/>
<dbReference type="Gene3D" id="2.60.120.620">
    <property type="entry name" value="q2cbj1_9rhob like domain"/>
    <property type="match status" value="1"/>
</dbReference>
<feature type="compositionally biased region" description="Polar residues" evidence="1">
    <location>
        <begin position="8"/>
        <end position="23"/>
    </location>
</feature>
<comment type="caution">
    <text evidence="2">The sequence shown here is derived from an EMBL/GenBank/DDBJ whole genome shotgun (WGS) entry which is preliminary data.</text>
</comment>
<dbReference type="EMBL" id="JRHA01000003">
    <property type="protein sequence ID" value="PQK12976.1"/>
    <property type="molecule type" value="Genomic_DNA"/>
</dbReference>
<evidence type="ECO:0000313" key="2">
    <source>
        <dbReference type="EMBL" id="PQK12976.1"/>
    </source>
</evidence>
<gene>
    <name evidence="2" type="ORF">BB8028_0003g15910</name>
</gene>
<organism evidence="2 3">
    <name type="scientific">Beauveria bassiana</name>
    <name type="common">White muscardine disease fungus</name>
    <name type="synonym">Tritirachium shiotae</name>
    <dbReference type="NCBI Taxonomy" id="176275"/>
    <lineage>
        <taxon>Eukaryota</taxon>
        <taxon>Fungi</taxon>
        <taxon>Dikarya</taxon>
        <taxon>Ascomycota</taxon>
        <taxon>Pezizomycotina</taxon>
        <taxon>Sordariomycetes</taxon>
        <taxon>Hypocreomycetidae</taxon>
        <taxon>Hypocreales</taxon>
        <taxon>Cordycipitaceae</taxon>
        <taxon>Beauveria</taxon>
    </lineage>
</organism>
<dbReference type="Proteomes" id="UP000237441">
    <property type="component" value="Unassembled WGS sequence"/>
</dbReference>
<feature type="region of interest" description="Disordered" evidence="1">
    <location>
        <begin position="1"/>
        <end position="35"/>
    </location>
</feature>
<protein>
    <submittedName>
        <fullName evidence="2">Uncharacterized protein</fullName>
    </submittedName>
</protein>
<accession>A0A2S7Y9Z4</accession>
<dbReference type="AlphaFoldDB" id="A0A2S7Y9Z4"/>